<dbReference type="SUPFAM" id="SSF55008">
    <property type="entry name" value="HMA, heavy metal-associated domain"/>
    <property type="match status" value="1"/>
</dbReference>
<proteinExistence type="predicted"/>
<dbReference type="CDD" id="cd00371">
    <property type="entry name" value="HMA"/>
    <property type="match status" value="1"/>
</dbReference>
<feature type="region of interest" description="Disordered" evidence="1">
    <location>
        <begin position="114"/>
        <end position="137"/>
    </location>
</feature>
<feature type="chain" id="PRO_5016153001" evidence="2">
    <location>
        <begin position="21"/>
        <end position="137"/>
    </location>
</feature>
<accession>A0A2W7SEQ2</accession>
<dbReference type="Proteomes" id="UP000249720">
    <property type="component" value="Unassembled WGS sequence"/>
</dbReference>
<organism evidence="3 4">
    <name type="scientific">Hydrotalea sandarakina</name>
    <dbReference type="NCBI Taxonomy" id="1004304"/>
    <lineage>
        <taxon>Bacteria</taxon>
        <taxon>Pseudomonadati</taxon>
        <taxon>Bacteroidota</taxon>
        <taxon>Chitinophagia</taxon>
        <taxon>Chitinophagales</taxon>
        <taxon>Chitinophagaceae</taxon>
        <taxon>Hydrotalea</taxon>
    </lineage>
</organism>
<name>A0A2W7SEQ2_9BACT</name>
<gene>
    <name evidence="3" type="ORF">LX80_00097</name>
</gene>
<dbReference type="EMBL" id="QKZV01000001">
    <property type="protein sequence ID" value="PZX65609.1"/>
    <property type="molecule type" value="Genomic_DNA"/>
</dbReference>
<evidence type="ECO:0000313" key="3">
    <source>
        <dbReference type="EMBL" id="PZX65609.1"/>
    </source>
</evidence>
<sequence>MMKKWIIILVLAFAAQYAQSQVMSARPQWVTIKSDNLRCWECKERLEKYLIIENNANMQKGMVQWKINLLAGEIRVQYVPDRVSVDEIKTALNNAGFDADDEKAEPDAYKKLPPICKRAEDGGGPQKGKPCHIPPMQ</sequence>
<evidence type="ECO:0000256" key="1">
    <source>
        <dbReference type="SAM" id="MobiDB-lite"/>
    </source>
</evidence>
<dbReference type="InterPro" id="IPR006121">
    <property type="entry name" value="HMA_dom"/>
</dbReference>
<dbReference type="AlphaFoldDB" id="A0A2W7SEQ2"/>
<dbReference type="OrthoDB" id="5513217at2"/>
<dbReference type="GO" id="GO:0046872">
    <property type="term" value="F:metal ion binding"/>
    <property type="evidence" value="ECO:0007669"/>
    <property type="project" value="InterPro"/>
</dbReference>
<evidence type="ECO:0000256" key="2">
    <source>
        <dbReference type="SAM" id="SignalP"/>
    </source>
</evidence>
<keyword evidence="2" id="KW-0732">Signal</keyword>
<dbReference type="InterPro" id="IPR036163">
    <property type="entry name" value="HMA_dom_sf"/>
</dbReference>
<reference evidence="3 4" key="1">
    <citation type="submission" date="2018-06" db="EMBL/GenBank/DDBJ databases">
        <title>Genomic Encyclopedia of Archaeal and Bacterial Type Strains, Phase II (KMG-II): from individual species to whole genera.</title>
        <authorList>
            <person name="Goeker M."/>
        </authorList>
    </citation>
    <scope>NUCLEOTIDE SEQUENCE [LARGE SCALE GENOMIC DNA]</scope>
    <source>
        <strain evidence="3 4">DSM 23241</strain>
    </source>
</reference>
<protein>
    <submittedName>
        <fullName evidence="3">Copper chaperone CopZ</fullName>
    </submittedName>
</protein>
<dbReference type="Gene3D" id="3.30.70.100">
    <property type="match status" value="1"/>
</dbReference>
<dbReference type="RefSeq" id="WP_146250347.1">
    <property type="nucleotide sequence ID" value="NZ_QKZV01000001.1"/>
</dbReference>
<keyword evidence="4" id="KW-1185">Reference proteome</keyword>
<feature type="signal peptide" evidence="2">
    <location>
        <begin position="1"/>
        <end position="20"/>
    </location>
</feature>
<evidence type="ECO:0000313" key="4">
    <source>
        <dbReference type="Proteomes" id="UP000249720"/>
    </source>
</evidence>
<comment type="caution">
    <text evidence="3">The sequence shown here is derived from an EMBL/GenBank/DDBJ whole genome shotgun (WGS) entry which is preliminary data.</text>
</comment>